<dbReference type="EMBL" id="BMIK01000019">
    <property type="protein sequence ID" value="GGC42874.1"/>
    <property type="molecule type" value="Genomic_DNA"/>
</dbReference>
<protein>
    <submittedName>
        <fullName evidence="1">Uncharacterized protein</fullName>
    </submittedName>
</protein>
<evidence type="ECO:0000313" key="1">
    <source>
        <dbReference type="EMBL" id="GGC42874.1"/>
    </source>
</evidence>
<keyword evidence="2" id="KW-1185">Reference proteome</keyword>
<comment type="caution">
    <text evidence="1">The sequence shown here is derived from an EMBL/GenBank/DDBJ whole genome shotgun (WGS) entry which is preliminary data.</text>
</comment>
<organism evidence="1 2">
    <name type="scientific">Parapedobacter defluvii</name>
    <dbReference type="NCBI Taxonomy" id="2045106"/>
    <lineage>
        <taxon>Bacteria</taxon>
        <taxon>Pseudomonadati</taxon>
        <taxon>Bacteroidota</taxon>
        <taxon>Sphingobacteriia</taxon>
        <taxon>Sphingobacteriales</taxon>
        <taxon>Sphingobacteriaceae</taxon>
        <taxon>Parapedobacter</taxon>
    </lineage>
</organism>
<reference evidence="2" key="1">
    <citation type="journal article" date="2019" name="Int. J. Syst. Evol. Microbiol.">
        <title>The Global Catalogue of Microorganisms (GCM) 10K type strain sequencing project: providing services to taxonomists for standard genome sequencing and annotation.</title>
        <authorList>
            <consortium name="The Broad Institute Genomics Platform"/>
            <consortium name="The Broad Institute Genome Sequencing Center for Infectious Disease"/>
            <person name="Wu L."/>
            <person name="Ma J."/>
        </authorList>
    </citation>
    <scope>NUCLEOTIDE SEQUENCE [LARGE SCALE GENOMIC DNA]</scope>
    <source>
        <strain evidence="2">CGMCC 1.15342</strain>
    </source>
</reference>
<sequence>MDSIRLEADADLVGHFLENWKLLVATPHQADFTQPFYYLQSDKADGEPFWHLTGLYYQCTHRKCEHAGRGT</sequence>
<dbReference type="RefSeq" id="WP_188753140.1">
    <property type="nucleotide sequence ID" value="NZ_BMIK01000019.1"/>
</dbReference>
<evidence type="ECO:0000313" key="2">
    <source>
        <dbReference type="Proteomes" id="UP000597338"/>
    </source>
</evidence>
<name>A0ABQ1MQ46_9SPHI</name>
<gene>
    <name evidence="1" type="ORF">GCM10011386_38930</name>
</gene>
<proteinExistence type="predicted"/>
<accession>A0ABQ1MQ46</accession>
<dbReference type="Proteomes" id="UP000597338">
    <property type="component" value="Unassembled WGS sequence"/>
</dbReference>